<evidence type="ECO:0000256" key="1">
    <source>
        <dbReference type="ARBA" id="ARBA00001210"/>
    </source>
</evidence>
<dbReference type="RefSeq" id="WP_133542299.1">
    <property type="nucleotide sequence ID" value="NZ_SNYQ01000001.1"/>
</dbReference>
<dbReference type="Pfam" id="PF01874">
    <property type="entry name" value="CitG"/>
    <property type="match status" value="1"/>
</dbReference>
<evidence type="ECO:0000256" key="3">
    <source>
        <dbReference type="ARBA" id="ARBA00022695"/>
    </source>
</evidence>
<keyword evidence="2 7" id="KW-0808">Transferase</keyword>
<dbReference type="Pfam" id="PF03802">
    <property type="entry name" value="CitX"/>
    <property type="match status" value="1"/>
</dbReference>
<dbReference type="GO" id="GO:0050519">
    <property type="term" value="F:holo-citrate lyase synthase activity"/>
    <property type="evidence" value="ECO:0007669"/>
    <property type="project" value="UniProtKB-EC"/>
</dbReference>
<sequence length="466" mass="52288">MLKKFHRSFSLHGPKISLAQILEAREQRNLRMAKYLCRYRLPLLSLTINAVGEVKKNAMTDYLFEKSLEKLTALFQQLALIPTKCRIYTPASGQQALFILPTDAEALKKAVIMLEQESYLGRLWDIDVIAADGIPLSRQRLGFPPRSCLLCRDEAKICARSGRHSQAELNREMQRRTENYAFAEQIASLAIQALRREVRLTPKPGLVDQANNGAHRDMNLQSFERSATALFPFFIRFILIGIQTAARPESEILALLRPLGIRAEQAMLQASGGINTHKGAIFAFGLICAAIGRSHILSADKTLNIESLCHTAAGFCQGISLELSADPQPAQHKLSAGMLAYRRYGLRGARGEAERGFPLAQKALVQLGHLKRNPHTDQEHRLLIALLYIMAHNDDTNLVRRGGPDGLRFVRRQTATLLKQRPVYQDKAFLQQQLREFDRVCIQRNLSPGGSADLLALTIFFDSLMR</sequence>
<dbReference type="Proteomes" id="UP000295657">
    <property type="component" value="Unassembled WGS sequence"/>
</dbReference>
<dbReference type="NCBIfam" id="TIGR03125">
    <property type="entry name" value="citrate_citG"/>
    <property type="match status" value="1"/>
</dbReference>
<comment type="catalytic activity">
    <reaction evidence="6">
        <text>apo-[citrate lyase ACP] + 2'-(5''-triphospho-alpha-D-ribosyl)-3'-dephospho-CoA = holo-[citrate lyase ACP] + diphosphate</text>
        <dbReference type="Rhea" id="RHEA:16333"/>
        <dbReference type="Rhea" id="RHEA-COMP:10157"/>
        <dbReference type="Rhea" id="RHEA-COMP:10158"/>
        <dbReference type="ChEBI" id="CHEBI:29999"/>
        <dbReference type="ChEBI" id="CHEBI:33019"/>
        <dbReference type="ChEBI" id="CHEBI:61378"/>
        <dbReference type="ChEBI" id="CHEBI:82683"/>
        <dbReference type="EC" id="2.7.7.61"/>
    </reaction>
</comment>
<name>A0A4R6VBZ7_9PAST</name>
<keyword evidence="9" id="KW-1185">Reference proteome</keyword>
<dbReference type="PANTHER" id="PTHR30201">
    <property type="entry name" value="TRIPHOSPHORIBOSYL-DEPHOSPHO-COA SYNTHASE"/>
    <property type="match status" value="1"/>
</dbReference>
<protein>
    <recommendedName>
        <fullName evidence="7">Probable 2-(5''-triphosphoribosyl)-3'-dephosphocoenzyme-A synthase</fullName>
        <shortName evidence="7">2-(5''-triphosphoribosyl)-3'-dephospho-CoA synthase</shortName>
        <ecNumber evidence="7">2.4.2.52</ecNumber>
    </recommendedName>
</protein>
<dbReference type="GO" id="GO:0046917">
    <property type="term" value="F:triphosphoribosyl-dephospho-CoA synthase activity"/>
    <property type="evidence" value="ECO:0007669"/>
    <property type="project" value="UniProtKB-UniRule"/>
</dbReference>
<keyword evidence="4 7" id="KW-0547">Nucleotide-binding</keyword>
<dbReference type="GO" id="GO:0005524">
    <property type="term" value="F:ATP binding"/>
    <property type="evidence" value="ECO:0007669"/>
    <property type="project" value="UniProtKB-KW"/>
</dbReference>
<dbReference type="InterPro" id="IPR002736">
    <property type="entry name" value="CitG"/>
</dbReference>
<dbReference type="Gene3D" id="1.10.4200.10">
    <property type="entry name" value="Triphosphoribosyl-dephospho-CoA protein"/>
    <property type="match status" value="1"/>
</dbReference>
<dbReference type="GO" id="GO:0051191">
    <property type="term" value="P:prosthetic group biosynthetic process"/>
    <property type="evidence" value="ECO:0007669"/>
    <property type="project" value="InterPro"/>
</dbReference>
<evidence type="ECO:0000313" key="8">
    <source>
        <dbReference type="EMBL" id="TDQ59404.1"/>
    </source>
</evidence>
<keyword evidence="3" id="KW-0548">Nucleotidyltransferase</keyword>
<dbReference type="HAMAP" id="MF_00397">
    <property type="entry name" value="CitG"/>
    <property type="match status" value="1"/>
</dbReference>
<organism evidence="8 9">
    <name type="scientific">Mesocricetibacter intestinalis</name>
    <dbReference type="NCBI Taxonomy" id="1521930"/>
    <lineage>
        <taxon>Bacteria</taxon>
        <taxon>Pseudomonadati</taxon>
        <taxon>Pseudomonadota</taxon>
        <taxon>Gammaproteobacteria</taxon>
        <taxon>Pasteurellales</taxon>
        <taxon>Pasteurellaceae</taxon>
        <taxon>Mesocricetibacter</taxon>
    </lineage>
</organism>
<evidence type="ECO:0000256" key="5">
    <source>
        <dbReference type="ARBA" id="ARBA00022840"/>
    </source>
</evidence>
<comment type="similarity">
    <text evidence="7">Belongs to the CitG/MdcB family.</text>
</comment>
<dbReference type="OrthoDB" id="114886at2"/>
<evidence type="ECO:0000313" key="9">
    <source>
        <dbReference type="Proteomes" id="UP000295657"/>
    </source>
</evidence>
<dbReference type="InterPro" id="IPR005551">
    <property type="entry name" value="CitX"/>
</dbReference>
<keyword evidence="5 7" id="KW-0067">ATP-binding</keyword>
<accession>A0A4R6VBZ7</accession>
<dbReference type="PANTHER" id="PTHR30201:SF2">
    <property type="entry name" value="2-(5''-TRIPHOSPHORIBOSYL)-3'-DEPHOSPHOCOENZYME-A SYNTHASE"/>
    <property type="match status" value="1"/>
</dbReference>
<reference evidence="8 9" key="1">
    <citation type="submission" date="2019-03" db="EMBL/GenBank/DDBJ databases">
        <title>Genomic Encyclopedia of Type Strains, Phase IV (KMG-IV): sequencing the most valuable type-strain genomes for metagenomic binning, comparative biology and taxonomic classification.</title>
        <authorList>
            <person name="Goeker M."/>
        </authorList>
    </citation>
    <scope>NUCLEOTIDE SEQUENCE [LARGE SCALE GENOMIC DNA]</scope>
    <source>
        <strain evidence="8 9">DSM 28403</strain>
    </source>
</reference>
<evidence type="ECO:0000256" key="7">
    <source>
        <dbReference type="HAMAP-Rule" id="MF_00397"/>
    </source>
</evidence>
<dbReference type="EMBL" id="SNYQ01000001">
    <property type="protein sequence ID" value="TDQ59404.1"/>
    <property type="molecule type" value="Genomic_DNA"/>
</dbReference>
<evidence type="ECO:0000256" key="2">
    <source>
        <dbReference type="ARBA" id="ARBA00022679"/>
    </source>
</evidence>
<comment type="caution">
    <text evidence="8">The sequence shown here is derived from an EMBL/GenBank/DDBJ whole genome shotgun (WGS) entry which is preliminary data.</text>
</comment>
<evidence type="ECO:0000256" key="6">
    <source>
        <dbReference type="ARBA" id="ARBA00048574"/>
    </source>
</evidence>
<dbReference type="EC" id="2.4.2.52" evidence="7"/>
<evidence type="ECO:0000256" key="4">
    <source>
        <dbReference type="ARBA" id="ARBA00022741"/>
    </source>
</evidence>
<dbReference type="InterPro" id="IPR017551">
    <property type="entry name" value="TriPribosyl-deP-CoA_syn_CitG"/>
</dbReference>
<proteinExistence type="inferred from homology"/>
<gene>
    <name evidence="7" type="primary">citG</name>
    <name evidence="8" type="ORF">EDC45_0051</name>
</gene>
<dbReference type="AlphaFoldDB" id="A0A4R6VBZ7"/>
<dbReference type="NCBIfam" id="TIGR03124">
    <property type="entry name" value="citrate_citX"/>
    <property type="match status" value="1"/>
</dbReference>
<comment type="catalytic activity">
    <reaction evidence="1 7">
        <text>3'-dephospho-CoA + ATP = 2'-(5''-triphospho-alpha-D-ribosyl)-3'-dephospho-CoA + adenine</text>
        <dbReference type="Rhea" id="RHEA:15117"/>
        <dbReference type="ChEBI" id="CHEBI:16708"/>
        <dbReference type="ChEBI" id="CHEBI:30616"/>
        <dbReference type="ChEBI" id="CHEBI:57328"/>
        <dbReference type="ChEBI" id="CHEBI:61378"/>
        <dbReference type="EC" id="2.4.2.52"/>
    </reaction>
</comment>